<dbReference type="AlphaFoldDB" id="A0A7Y9ZFQ6"/>
<keyword evidence="1" id="KW-0472">Membrane</keyword>
<evidence type="ECO:0000313" key="2">
    <source>
        <dbReference type="EMBL" id="NYI43698.1"/>
    </source>
</evidence>
<reference evidence="2 3" key="1">
    <citation type="submission" date="2020-07" db="EMBL/GenBank/DDBJ databases">
        <title>Sequencing the genomes of 1000 actinobacteria strains.</title>
        <authorList>
            <person name="Klenk H.-P."/>
        </authorList>
    </citation>
    <scope>NUCLEOTIDE SEQUENCE [LARGE SCALE GENOMIC DNA]</scope>
    <source>
        <strain evidence="2 3">DSM 15131</strain>
    </source>
</reference>
<comment type="caution">
    <text evidence="2">The sequence shown here is derived from an EMBL/GenBank/DDBJ whole genome shotgun (WGS) entry which is preliminary data.</text>
</comment>
<evidence type="ECO:0000313" key="3">
    <source>
        <dbReference type="Proteomes" id="UP000562045"/>
    </source>
</evidence>
<keyword evidence="1" id="KW-0812">Transmembrane</keyword>
<evidence type="ECO:0000256" key="1">
    <source>
        <dbReference type="SAM" id="Phobius"/>
    </source>
</evidence>
<feature type="transmembrane region" description="Helical" evidence="1">
    <location>
        <begin position="12"/>
        <end position="36"/>
    </location>
</feature>
<name>A0A7Y9ZFQ6_9ACTN</name>
<protein>
    <recommendedName>
        <fullName evidence="4">PH domain-containing protein</fullName>
    </recommendedName>
</protein>
<dbReference type="Proteomes" id="UP000562045">
    <property type="component" value="Unassembled WGS sequence"/>
</dbReference>
<keyword evidence="1" id="KW-1133">Transmembrane helix</keyword>
<gene>
    <name evidence="2" type="ORF">BJ993_000778</name>
</gene>
<sequence length="186" mass="20268">MQSEGGEKAERYSSGGLVSGVVGLVAVAAMLGYGLVSDRDGFAPWAYPALLFAGVLVWAVLLRPAVLLHRDEVELRNVLHSRFIPFARITSVQINQMTVVVVDEDRFVGSGFGRSRLTINRDAKAGPGARPEEHSVGWLVEEKVRRRMKPHDAFTERGEVRRVWALPEIVALAVLGVATLVALLVG</sequence>
<dbReference type="EMBL" id="JACBZM010000001">
    <property type="protein sequence ID" value="NYI43698.1"/>
    <property type="molecule type" value="Genomic_DNA"/>
</dbReference>
<proteinExistence type="predicted"/>
<dbReference type="RefSeq" id="WP_179647810.1">
    <property type="nucleotide sequence ID" value="NZ_JACBZM010000001.1"/>
</dbReference>
<feature type="transmembrane region" description="Helical" evidence="1">
    <location>
        <begin position="42"/>
        <end position="62"/>
    </location>
</feature>
<feature type="transmembrane region" description="Helical" evidence="1">
    <location>
        <begin position="163"/>
        <end position="185"/>
    </location>
</feature>
<organism evidence="2 3">
    <name type="scientific">Nocardioides aromaticivorans</name>
    <dbReference type="NCBI Taxonomy" id="200618"/>
    <lineage>
        <taxon>Bacteria</taxon>
        <taxon>Bacillati</taxon>
        <taxon>Actinomycetota</taxon>
        <taxon>Actinomycetes</taxon>
        <taxon>Propionibacteriales</taxon>
        <taxon>Nocardioidaceae</taxon>
        <taxon>Nocardioides</taxon>
    </lineage>
</organism>
<accession>A0A7Y9ZFQ6</accession>
<evidence type="ECO:0008006" key="4">
    <source>
        <dbReference type="Google" id="ProtNLM"/>
    </source>
</evidence>